<dbReference type="AlphaFoldDB" id="W2SD97"/>
<feature type="transmembrane region" description="Helical" evidence="5">
    <location>
        <begin position="177"/>
        <end position="199"/>
    </location>
</feature>
<dbReference type="GO" id="GO:0005886">
    <property type="term" value="C:plasma membrane"/>
    <property type="evidence" value="ECO:0007669"/>
    <property type="project" value="TreeGrafter"/>
</dbReference>
<dbReference type="OrthoDB" id="4521223at2759"/>
<comment type="subcellular location">
    <subcellularLocation>
        <location evidence="1">Membrane</location>
        <topology evidence="1">Multi-pass membrane protein</topology>
    </subcellularLocation>
</comment>
<evidence type="ECO:0000256" key="2">
    <source>
        <dbReference type="ARBA" id="ARBA00022692"/>
    </source>
</evidence>
<evidence type="ECO:0000313" key="6">
    <source>
        <dbReference type="EMBL" id="ETN46682.1"/>
    </source>
</evidence>
<dbReference type="InParanoid" id="W2SD97"/>
<dbReference type="eggNOG" id="ENOG502QU4U">
    <property type="taxonomic scope" value="Eukaryota"/>
</dbReference>
<dbReference type="PANTHER" id="PTHR31465:SF9">
    <property type="entry name" value="SPHINGOID LONG-CHAIN BASE TRANSPORTER RSB1"/>
    <property type="match status" value="1"/>
</dbReference>
<protein>
    <recommendedName>
        <fullName evidence="8">RTA1 domain protein</fullName>
    </recommendedName>
</protein>
<dbReference type="GO" id="GO:0000324">
    <property type="term" value="C:fungal-type vacuole"/>
    <property type="evidence" value="ECO:0007669"/>
    <property type="project" value="TreeGrafter"/>
</dbReference>
<keyword evidence="7" id="KW-1185">Reference proteome</keyword>
<dbReference type="Pfam" id="PF04479">
    <property type="entry name" value="RTA1"/>
    <property type="match status" value="1"/>
</dbReference>
<sequence>MSDRELPMPADECRVNPECLDAFGSVHYIPSKFGNILFIAIFGAVLIAQVGQGIKWKTWGYMGAMIGGTALEIVGYYGRIQMNIDPFEGNNFIIYLVGLTIGPAFYSAAIYLSISRIITIFGTGLSYLKPRTVTLAFIGFDIISLILQSAGGAMASMAEEGDKEATDLGVNVMIGGLVAQVAATSAFVVVCVMLAIAIRRHPEKLDYQYAQFRRTLKFKLFLWAIGISVFSILVRCIFRCAELFGGFDSSLANNEVLFMLLDGTLMIITALMLTAAHPGWTLGEYWHTATFHLRSKKAPVSTKLFPPSENSSQLELNSTEYARLPTEQGNSEYARLSVQQAQQAARYEPFRGQQA</sequence>
<dbReference type="PANTHER" id="PTHR31465">
    <property type="entry name" value="PROTEIN RTA1-RELATED"/>
    <property type="match status" value="1"/>
</dbReference>
<evidence type="ECO:0000256" key="3">
    <source>
        <dbReference type="ARBA" id="ARBA00022989"/>
    </source>
</evidence>
<proteinExistence type="predicted"/>
<evidence type="ECO:0000256" key="1">
    <source>
        <dbReference type="ARBA" id="ARBA00004141"/>
    </source>
</evidence>
<feature type="transmembrane region" description="Helical" evidence="5">
    <location>
        <begin position="256"/>
        <end position="276"/>
    </location>
</feature>
<dbReference type="VEuPathDB" id="FungiDB:HMPREF1541_00869"/>
<accession>W2SD97</accession>
<name>W2SD97_CYPE1</name>
<dbReference type="InterPro" id="IPR007568">
    <property type="entry name" value="RTA1"/>
</dbReference>
<dbReference type="RefSeq" id="XP_008711394.1">
    <property type="nucleotide sequence ID" value="XM_008713172.1"/>
</dbReference>
<evidence type="ECO:0000256" key="5">
    <source>
        <dbReference type="SAM" id="Phobius"/>
    </source>
</evidence>
<keyword evidence="4 5" id="KW-0472">Membrane</keyword>
<evidence type="ECO:0000313" key="7">
    <source>
        <dbReference type="Proteomes" id="UP000030752"/>
    </source>
</evidence>
<evidence type="ECO:0000256" key="4">
    <source>
        <dbReference type="ARBA" id="ARBA00023136"/>
    </source>
</evidence>
<dbReference type="EMBL" id="KB822711">
    <property type="protein sequence ID" value="ETN46682.1"/>
    <property type="molecule type" value="Genomic_DNA"/>
</dbReference>
<keyword evidence="3 5" id="KW-1133">Transmembrane helix</keyword>
<gene>
    <name evidence="6" type="ORF">HMPREF1541_00869</name>
</gene>
<dbReference type="GeneID" id="19968208"/>
<dbReference type="HOGENOM" id="CLU_033465_6_1_1"/>
<feature type="transmembrane region" description="Helical" evidence="5">
    <location>
        <begin position="92"/>
        <end position="114"/>
    </location>
</feature>
<feature type="transmembrane region" description="Helical" evidence="5">
    <location>
        <begin position="220"/>
        <end position="244"/>
    </location>
</feature>
<evidence type="ECO:0008006" key="8">
    <source>
        <dbReference type="Google" id="ProtNLM"/>
    </source>
</evidence>
<keyword evidence="2 5" id="KW-0812">Transmembrane</keyword>
<organism evidence="6 7">
    <name type="scientific">Cyphellophora europaea (strain CBS 101466)</name>
    <name type="common">Phialophora europaea</name>
    <dbReference type="NCBI Taxonomy" id="1220924"/>
    <lineage>
        <taxon>Eukaryota</taxon>
        <taxon>Fungi</taxon>
        <taxon>Dikarya</taxon>
        <taxon>Ascomycota</taxon>
        <taxon>Pezizomycotina</taxon>
        <taxon>Eurotiomycetes</taxon>
        <taxon>Chaetothyriomycetidae</taxon>
        <taxon>Chaetothyriales</taxon>
        <taxon>Cyphellophoraceae</taxon>
        <taxon>Cyphellophora</taxon>
    </lineage>
</organism>
<feature type="transmembrane region" description="Helical" evidence="5">
    <location>
        <begin position="58"/>
        <end position="80"/>
    </location>
</feature>
<feature type="transmembrane region" description="Helical" evidence="5">
    <location>
        <begin position="33"/>
        <end position="51"/>
    </location>
</feature>
<feature type="transmembrane region" description="Helical" evidence="5">
    <location>
        <begin position="135"/>
        <end position="157"/>
    </location>
</feature>
<reference evidence="6 7" key="1">
    <citation type="submission" date="2013-03" db="EMBL/GenBank/DDBJ databases">
        <title>The Genome Sequence of Phialophora europaea CBS 101466.</title>
        <authorList>
            <consortium name="The Broad Institute Genomics Platform"/>
            <person name="Cuomo C."/>
            <person name="de Hoog S."/>
            <person name="Gorbushina A."/>
            <person name="Walker B."/>
            <person name="Young S.K."/>
            <person name="Zeng Q."/>
            <person name="Gargeya S."/>
            <person name="Fitzgerald M."/>
            <person name="Haas B."/>
            <person name="Abouelleil A."/>
            <person name="Allen A.W."/>
            <person name="Alvarado L."/>
            <person name="Arachchi H.M."/>
            <person name="Berlin A.M."/>
            <person name="Chapman S.B."/>
            <person name="Gainer-Dewar J."/>
            <person name="Goldberg J."/>
            <person name="Griggs A."/>
            <person name="Gujja S."/>
            <person name="Hansen M."/>
            <person name="Howarth C."/>
            <person name="Imamovic A."/>
            <person name="Ireland A."/>
            <person name="Larimer J."/>
            <person name="McCowan C."/>
            <person name="Murphy C."/>
            <person name="Pearson M."/>
            <person name="Poon T.W."/>
            <person name="Priest M."/>
            <person name="Roberts A."/>
            <person name="Saif S."/>
            <person name="Shea T."/>
            <person name="Sisk P."/>
            <person name="Sykes S."/>
            <person name="Wortman J."/>
            <person name="Nusbaum C."/>
            <person name="Birren B."/>
        </authorList>
    </citation>
    <scope>NUCLEOTIDE SEQUENCE [LARGE SCALE GENOMIC DNA]</scope>
    <source>
        <strain evidence="6 7">CBS 101466</strain>
    </source>
</reference>
<dbReference type="Proteomes" id="UP000030752">
    <property type="component" value="Unassembled WGS sequence"/>
</dbReference>
<dbReference type="STRING" id="1220924.W2SD97"/>